<gene>
    <name evidence="9" type="ORF">J2W49_003138</name>
</gene>
<dbReference type="Gene3D" id="3.40.50.2300">
    <property type="match status" value="1"/>
</dbReference>
<dbReference type="InterPro" id="IPR011006">
    <property type="entry name" value="CheY-like_superfamily"/>
</dbReference>
<dbReference type="PANTHER" id="PTHR48111">
    <property type="entry name" value="REGULATOR OF RPOS"/>
    <property type="match status" value="1"/>
</dbReference>
<sequence>MFVSPNQLHDATALVIEGNPQSRAILVSQLRELGLGTVAQCSRLSDARRKLEVAAFDVVICEQFFERESSSGQDLLDDLRRNQLLPFYTVFVMITAEASYSKVAEAAESALDAYLLKPHTGAKLYDRILQARLRKRALHDIFTAIDAQDFELASNLCMERFESRKPFWLYAARIGAELLLRNGRVADAQALYEAVIEAKTLPWARLGVARAQLEAGQTTRAVGTLESLIQDDAGYVDAYDVMGRAQFELGNFQNALSTFKMATTLTPASISRLLKHGMLAYFTGERSEGLELLDRATRIGLDSKMFDPQAVVLIAFARLDNNDQRGLARCVDQLTRLHERAWEPERPKRLLGIAQTLAALQASQTTQVLNDVRDMVRGIYDPGFDFEAACNLLGLLARLAARSTPIEDMTSPVDAMGMRFCTSRAMTELLACAANGNADFSERIRKGHTQILKITEQAMTLTLKGNPQGTVVQLLTESERTLNAKLVESAYQVLQRYAERIPNAVELRERIDGLRARFDTGAPHARLGENTTAGTAPGAVSLPTRYKPGKAEGEAADEDEYVR</sequence>
<feature type="compositionally biased region" description="Acidic residues" evidence="7">
    <location>
        <begin position="554"/>
        <end position="563"/>
    </location>
</feature>
<dbReference type="InterPro" id="IPR039420">
    <property type="entry name" value="WalR-like"/>
</dbReference>
<dbReference type="InterPro" id="IPR001789">
    <property type="entry name" value="Sig_transdc_resp-reg_receiver"/>
</dbReference>
<dbReference type="PROSITE" id="PS50110">
    <property type="entry name" value="RESPONSE_REGULATORY"/>
    <property type="match status" value="1"/>
</dbReference>
<accession>A0ABU1WPE2</accession>
<keyword evidence="3" id="KW-0238">DNA-binding</keyword>
<comment type="caution">
    <text evidence="5">Lacks conserved residue(s) required for the propagation of feature annotation.</text>
</comment>
<dbReference type="Proteomes" id="UP001265700">
    <property type="component" value="Unassembled WGS sequence"/>
</dbReference>
<dbReference type="Pfam" id="PF14559">
    <property type="entry name" value="TPR_19"/>
    <property type="match status" value="1"/>
</dbReference>
<keyword evidence="4" id="KW-0804">Transcription</keyword>
<dbReference type="EMBL" id="JAVDWU010000006">
    <property type="protein sequence ID" value="MDR7151165.1"/>
    <property type="molecule type" value="Genomic_DNA"/>
</dbReference>
<evidence type="ECO:0000256" key="2">
    <source>
        <dbReference type="ARBA" id="ARBA00023015"/>
    </source>
</evidence>
<dbReference type="SUPFAM" id="SSF48452">
    <property type="entry name" value="TPR-like"/>
    <property type="match status" value="1"/>
</dbReference>
<protein>
    <submittedName>
        <fullName evidence="9">CheY-like chemotaxis protein</fullName>
    </submittedName>
</protein>
<evidence type="ECO:0000256" key="6">
    <source>
        <dbReference type="PROSITE-ProRule" id="PRU00339"/>
    </source>
</evidence>
<evidence type="ECO:0000256" key="1">
    <source>
        <dbReference type="ARBA" id="ARBA00023012"/>
    </source>
</evidence>
<dbReference type="RefSeq" id="WP_310317992.1">
    <property type="nucleotide sequence ID" value="NZ_JAVDWU010000006.1"/>
</dbReference>
<feature type="repeat" description="TPR" evidence="6">
    <location>
        <begin position="236"/>
        <end position="269"/>
    </location>
</feature>
<feature type="domain" description="Response regulatory" evidence="8">
    <location>
        <begin position="12"/>
        <end position="132"/>
    </location>
</feature>
<evidence type="ECO:0000256" key="3">
    <source>
        <dbReference type="ARBA" id="ARBA00023125"/>
    </source>
</evidence>
<evidence type="ECO:0000256" key="7">
    <source>
        <dbReference type="SAM" id="MobiDB-lite"/>
    </source>
</evidence>
<dbReference type="SUPFAM" id="SSF52172">
    <property type="entry name" value="CheY-like"/>
    <property type="match status" value="1"/>
</dbReference>
<evidence type="ECO:0000313" key="10">
    <source>
        <dbReference type="Proteomes" id="UP001265700"/>
    </source>
</evidence>
<dbReference type="InterPro" id="IPR019734">
    <property type="entry name" value="TPR_rpt"/>
</dbReference>
<keyword evidence="10" id="KW-1185">Reference proteome</keyword>
<feature type="region of interest" description="Disordered" evidence="7">
    <location>
        <begin position="522"/>
        <end position="563"/>
    </location>
</feature>
<evidence type="ECO:0000313" key="9">
    <source>
        <dbReference type="EMBL" id="MDR7151165.1"/>
    </source>
</evidence>
<dbReference type="PROSITE" id="PS50005">
    <property type="entry name" value="TPR"/>
    <property type="match status" value="1"/>
</dbReference>
<name>A0ABU1WPE2_9BURK</name>
<evidence type="ECO:0000256" key="4">
    <source>
        <dbReference type="ARBA" id="ARBA00023163"/>
    </source>
</evidence>
<evidence type="ECO:0000256" key="5">
    <source>
        <dbReference type="PROSITE-ProRule" id="PRU00169"/>
    </source>
</evidence>
<proteinExistence type="predicted"/>
<reference evidence="9 10" key="1">
    <citation type="submission" date="2023-07" db="EMBL/GenBank/DDBJ databases">
        <title>Sorghum-associated microbial communities from plants grown in Nebraska, USA.</title>
        <authorList>
            <person name="Schachtman D."/>
        </authorList>
    </citation>
    <scope>NUCLEOTIDE SEQUENCE [LARGE SCALE GENOMIC DNA]</scope>
    <source>
        <strain evidence="9 10">4249</strain>
    </source>
</reference>
<dbReference type="Gene3D" id="1.25.40.10">
    <property type="entry name" value="Tetratricopeptide repeat domain"/>
    <property type="match status" value="1"/>
</dbReference>
<dbReference type="Pfam" id="PF00072">
    <property type="entry name" value="Response_reg"/>
    <property type="match status" value="1"/>
</dbReference>
<keyword evidence="1" id="KW-0902">Two-component regulatory system</keyword>
<evidence type="ECO:0000259" key="8">
    <source>
        <dbReference type="PROSITE" id="PS50110"/>
    </source>
</evidence>
<dbReference type="PANTHER" id="PTHR48111:SF22">
    <property type="entry name" value="REGULATOR OF RPOS"/>
    <property type="match status" value="1"/>
</dbReference>
<keyword evidence="6" id="KW-0802">TPR repeat</keyword>
<keyword evidence="2" id="KW-0805">Transcription regulation</keyword>
<dbReference type="SMART" id="SM00448">
    <property type="entry name" value="REC"/>
    <property type="match status" value="1"/>
</dbReference>
<comment type="caution">
    <text evidence="9">The sequence shown here is derived from an EMBL/GenBank/DDBJ whole genome shotgun (WGS) entry which is preliminary data.</text>
</comment>
<organism evidence="9 10">
    <name type="scientific">Hydrogenophaga palleronii</name>
    <dbReference type="NCBI Taxonomy" id="65655"/>
    <lineage>
        <taxon>Bacteria</taxon>
        <taxon>Pseudomonadati</taxon>
        <taxon>Pseudomonadota</taxon>
        <taxon>Betaproteobacteria</taxon>
        <taxon>Burkholderiales</taxon>
        <taxon>Comamonadaceae</taxon>
        <taxon>Hydrogenophaga</taxon>
    </lineage>
</organism>
<dbReference type="InterPro" id="IPR011990">
    <property type="entry name" value="TPR-like_helical_dom_sf"/>
</dbReference>